<evidence type="ECO:0000313" key="2">
    <source>
        <dbReference type="Proteomes" id="UP000540568"/>
    </source>
</evidence>
<evidence type="ECO:0000313" key="1">
    <source>
        <dbReference type="EMBL" id="MBA8806966.1"/>
    </source>
</evidence>
<dbReference type="EMBL" id="JACGWV010000001">
    <property type="protein sequence ID" value="MBA8806966.1"/>
    <property type="molecule type" value="Genomic_DNA"/>
</dbReference>
<comment type="caution">
    <text evidence="1">The sequence shown here is derived from an EMBL/GenBank/DDBJ whole genome shotgun (WGS) entry which is preliminary data.</text>
</comment>
<dbReference type="InterPro" id="IPR009561">
    <property type="entry name" value="DUF1177"/>
</dbReference>
<proteinExistence type="predicted"/>
<gene>
    <name evidence="1" type="ORF">FHX71_000908</name>
</gene>
<dbReference type="AlphaFoldDB" id="A0A7W3PCS8"/>
<protein>
    <recommendedName>
        <fullName evidence="3">DUF1177 domain-containing protein</fullName>
    </recommendedName>
</protein>
<organism evidence="1 2">
    <name type="scientific">Promicromonospora sukumoe</name>
    <dbReference type="NCBI Taxonomy" id="88382"/>
    <lineage>
        <taxon>Bacteria</taxon>
        <taxon>Bacillati</taxon>
        <taxon>Actinomycetota</taxon>
        <taxon>Actinomycetes</taxon>
        <taxon>Micrococcales</taxon>
        <taxon>Promicromonosporaceae</taxon>
        <taxon>Promicromonospora</taxon>
    </lineage>
</organism>
<sequence>MSWSHLIALFDLLDDPAVRGAAVAEHLASLGASPDSIEVEVVDGPGGTTDFVRVTIPGSEGKRAGGTAPTLGVLGRLGGLGARPEQIGFVSDGDGALASLTVAAKLIAMRARGEHLPGDVIVATHVDPDAPTQPHDPVPFMSSAVDQETSNRHEVLDEMDAILSIDTTKGNRVCNHKGIAITPTIVDGWIVRVSETLLDVASRTTGRPPAVMPITMQDITPYGNGLFHVNSIVQPATATAVPVVGLAIVTETAVAGSATGATDLHDVEAAVRFAIETAKDFGRGVARFADADEVARLQELYGSMAGLRTVGAAAAAV</sequence>
<reference evidence="1 2" key="1">
    <citation type="submission" date="2020-07" db="EMBL/GenBank/DDBJ databases">
        <title>Sequencing the genomes of 1000 actinobacteria strains.</title>
        <authorList>
            <person name="Klenk H.-P."/>
        </authorList>
    </citation>
    <scope>NUCLEOTIDE SEQUENCE [LARGE SCALE GENOMIC DNA]</scope>
    <source>
        <strain evidence="1 2">DSM 44121</strain>
    </source>
</reference>
<name>A0A7W3PCS8_9MICO</name>
<dbReference type="Proteomes" id="UP000540568">
    <property type="component" value="Unassembled WGS sequence"/>
</dbReference>
<dbReference type="Pfam" id="PF06675">
    <property type="entry name" value="DUF1177"/>
    <property type="match status" value="1"/>
</dbReference>
<evidence type="ECO:0008006" key="3">
    <source>
        <dbReference type="Google" id="ProtNLM"/>
    </source>
</evidence>
<dbReference type="RefSeq" id="WP_182614615.1">
    <property type="nucleotide sequence ID" value="NZ_BAAATF010000002.1"/>
</dbReference>
<accession>A0A7W3PCS8</accession>
<keyword evidence="2" id="KW-1185">Reference proteome</keyword>